<evidence type="ECO:0000313" key="2">
    <source>
        <dbReference type="EMBL" id="KAL1490339.1"/>
    </source>
</evidence>
<sequence length="88" mass="10162">MISKYANTIFSVILVTFLLSHQVENLSYSFSYFDLDLLGNNFVTAVFAISRNSGGVHNISISSEFEPMLNYFETKMSKYFQNLQEHFN</sequence>
<gene>
    <name evidence="2" type="ORF">ABEB36_013053</name>
</gene>
<evidence type="ECO:0000313" key="3">
    <source>
        <dbReference type="Proteomes" id="UP001566132"/>
    </source>
</evidence>
<proteinExistence type="predicted"/>
<evidence type="ECO:0000256" key="1">
    <source>
        <dbReference type="SAM" id="SignalP"/>
    </source>
</evidence>
<feature type="chain" id="PRO_5044758439" evidence="1">
    <location>
        <begin position="26"/>
        <end position="88"/>
    </location>
</feature>
<name>A0ABD1E9D3_HYPHA</name>
<dbReference type="AlphaFoldDB" id="A0ABD1E9D3"/>
<accession>A0ABD1E9D3</accession>
<dbReference type="Proteomes" id="UP001566132">
    <property type="component" value="Unassembled WGS sequence"/>
</dbReference>
<reference evidence="2 3" key="1">
    <citation type="submission" date="2024-05" db="EMBL/GenBank/DDBJ databases">
        <title>Genetic variation in Jamaican populations of the coffee berry borer (Hypothenemus hampei).</title>
        <authorList>
            <person name="Errbii M."/>
            <person name="Myrie A."/>
        </authorList>
    </citation>
    <scope>NUCLEOTIDE SEQUENCE [LARGE SCALE GENOMIC DNA]</scope>
    <source>
        <strain evidence="2">JA-Hopewell-2020-01-JO</strain>
        <tissue evidence="2">Whole body</tissue>
    </source>
</reference>
<organism evidence="2 3">
    <name type="scientific">Hypothenemus hampei</name>
    <name type="common">Coffee berry borer</name>
    <dbReference type="NCBI Taxonomy" id="57062"/>
    <lineage>
        <taxon>Eukaryota</taxon>
        <taxon>Metazoa</taxon>
        <taxon>Ecdysozoa</taxon>
        <taxon>Arthropoda</taxon>
        <taxon>Hexapoda</taxon>
        <taxon>Insecta</taxon>
        <taxon>Pterygota</taxon>
        <taxon>Neoptera</taxon>
        <taxon>Endopterygota</taxon>
        <taxon>Coleoptera</taxon>
        <taxon>Polyphaga</taxon>
        <taxon>Cucujiformia</taxon>
        <taxon>Curculionidae</taxon>
        <taxon>Scolytinae</taxon>
        <taxon>Hypothenemus</taxon>
    </lineage>
</organism>
<comment type="caution">
    <text evidence="2">The sequence shown here is derived from an EMBL/GenBank/DDBJ whole genome shotgun (WGS) entry which is preliminary data.</text>
</comment>
<keyword evidence="3" id="KW-1185">Reference proteome</keyword>
<protein>
    <submittedName>
        <fullName evidence="2">Uncharacterized protein</fullName>
    </submittedName>
</protein>
<dbReference type="EMBL" id="JBDJPC010000010">
    <property type="protein sequence ID" value="KAL1490339.1"/>
    <property type="molecule type" value="Genomic_DNA"/>
</dbReference>
<keyword evidence="1" id="KW-0732">Signal</keyword>
<feature type="signal peptide" evidence="1">
    <location>
        <begin position="1"/>
        <end position="25"/>
    </location>
</feature>